<sequence length="107" mass="12683">MNIVSVEEVTLYFRSYGLKCDEELVKTWLDEEKNKSNTTIFNKQINEDYLYTFNDWCRWKGTAYEDGIDDQTKIARLFEEVIELKKEIDKLEKEKAALEDSLGVLPF</sequence>
<dbReference type="EMBL" id="FOBW01000017">
    <property type="protein sequence ID" value="SEN67965.1"/>
    <property type="molecule type" value="Genomic_DNA"/>
</dbReference>
<protein>
    <submittedName>
        <fullName evidence="2">Uncharacterized protein</fullName>
    </submittedName>
</protein>
<accession>A0A1H8II65</accession>
<gene>
    <name evidence="2" type="ORF">SAMN05192533_11751</name>
</gene>
<dbReference type="RefSeq" id="WP_090749400.1">
    <property type="nucleotide sequence ID" value="NZ_FOBW01000017.1"/>
</dbReference>
<dbReference type="Proteomes" id="UP000198553">
    <property type="component" value="Unassembled WGS sequence"/>
</dbReference>
<dbReference type="AlphaFoldDB" id="A0A1H8II65"/>
<evidence type="ECO:0000313" key="2">
    <source>
        <dbReference type="EMBL" id="SEN67965.1"/>
    </source>
</evidence>
<keyword evidence="1" id="KW-0175">Coiled coil</keyword>
<proteinExistence type="predicted"/>
<dbReference type="STRING" id="930146.SAMN05192533_11751"/>
<name>A0A1H8II65_9BACI</name>
<evidence type="ECO:0000256" key="1">
    <source>
        <dbReference type="SAM" id="Coils"/>
    </source>
</evidence>
<keyword evidence="3" id="KW-1185">Reference proteome</keyword>
<reference evidence="3" key="1">
    <citation type="submission" date="2016-10" db="EMBL/GenBank/DDBJ databases">
        <authorList>
            <person name="Varghese N."/>
            <person name="Submissions S."/>
        </authorList>
    </citation>
    <scope>NUCLEOTIDE SEQUENCE [LARGE SCALE GENOMIC DNA]</scope>
    <source>
        <strain evidence="3">B48,IBRC-M 10115,DSM 25386,CECT 8001</strain>
    </source>
</reference>
<organism evidence="2 3">
    <name type="scientific">Mesobacillus persicus</name>
    <dbReference type="NCBI Taxonomy" id="930146"/>
    <lineage>
        <taxon>Bacteria</taxon>
        <taxon>Bacillati</taxon>
        <taxon>Bacillota</taxon>
        <taxon>Bacilli</taxon>
        <taxon>Bacillales</taxon>
        <taxon>Bacillaceae</taxon>
        <taxon>Mesobacillus</taxon>
    </lineage>
</organism>
<dbReference type="OrthoDB" id="2940764at2"/>
<evidence type="ECO:0000313" key="3">
    <source>
        <dbReference type="Proteomes" id="UP000198553"/>
    </source>
</evidence>
<feature type="coiled-coil region" evidence="1">
    <location>
        <begin position="74"/>
        <end position="101"/>
    </location>
</feature>